<dbReference type="PANTHER" id="PTHR21301">
    <property type="entry name" value="REVERSE TRANSCRIPTASE"/>
    <property type="match status" value="1"/>
</dbReference>
<protein>
    <recommendedName>
        <fullName evidence="3">GIY-YIG domain-containing protein</fullName>
    </recommendedName>
</protein>
<dbReference type="PANTHER" id="PTHR21301:SF12">
    <property type="match status" value="1"/>
</dbReference>
<dbReference type="Proteomes" id="UP000694892">
    <property type="component" value="Chromosome 7L"/>
</dbReference>
<accession>A0A974HC17</accession>
<evidence type="ECO:0000313" key="2">
    <source>
        <dbReference type="Proteomes" id="UP000694892"/>
    </source>
</evidence>
<reference evidence="2" key="1">
    <citation type="journal article" date="2016" name="Nature">
        <title>Genome evolution in the allotetraploid frog Xenopus laevis.</title>
        <authorList>
            <person name="Session A.M."/>
            <person name="Uno Y."/>
            <person name="Kwon T."/>
            <person name="Chapman J.A."/>
            <person name="Toyoda A."/>
            <person name="Takahashi S."/>
            <person name="Fukui A."/>
            <person name="Hikosaka A."/>
            <person name="Suzuki A."/>
            <person name="Kondo M."/>
            <person name="van Heeringen S.J."/>
            <person name="Quigley I."/>
            <person name="Heinz S."/>
            <person name="Ogino H."/>
            <person name="Ochi H."/>
            <person name="Hellsten U."/>
            <person name="Lyons J.B."/>
            <person name="Simakov O."/>
            <person name="Putnam N."/>
            <person name="Stites J."/>
            <person name="Kuroki Y."/>
            <person name="Tanaka T."/>
            <person name="Michiue T."/>
            <person name="Watanabe M."/>
            <person name="Bogdanovic O."/>
            <person name="Lister R."/>
            <person name="Georgiou G."/>
            <person name="Paranjpe S.S."/>
            <person name="van Kruijsbergen I."/>
            <person name="Shu S."/>
            <person name="Carlson J."/>
            <person name="Kinoshita T."/>
            <person name="Ohta Y."/>
            <person name="Mawaribuchi S."/>
            <person name="Jenkins J."/>
            <person name="Grimwood J."/>
            <person name="Schmutz J."/>
            <person name="Mitros T."/>
            <person name="Mozaffari S.V."/>
            <person name="Suzuki Y."/>
            <person name="Haramoto Y."/>
            <person name="Yamamoto T.S."/>
            <person name="Takagi C."/>
            <person name="Heald R."/>
            <person name="Miller K."/>
            <person name="Haudenschild C."/>
            <person name="Kitzman J."/>
            <person name="Nakayama T."/>
            <person name="Izutsu Y."/>
            <person name="Robert J."/>
            <person name="Fortriede J."/>
            <person name="Burns K."/>
            <person name="Lotay V."/>
            <person name="Karimi K."/>
            <person name="Yasuoka Y."/>
            <person name="Dichmann D.S."/>
            <person name="Flajnik M.F."/>
            <person name="Houston D.W."/>
            <person name="Shendure J."/>
            <person name="DuPasquier L."/>
            <person name="Vize P.D."/>
            <person name="Zorn A.M."/>
            <person name="Ito M."/>
            <person name="Marcotte E.M."/>
            <person name="Wallingford J.B."/>
            <person name="Ito Y."/>
            <person name="Asashima M."/>
            <person name="Ueno N."/>
            <person name="Matsuda Y."/>
            <person name="Veenstra G.J."/>
            <person name="Fujiyama A."/>
            <person name="Harland R.M."/>
            <person name="Taira M."/>
            <person name="Rokhsar D.S."/>
        </authorList>
    </citation>
    <scope>NUCLEOTIDE SEQUENCE [LARGE SCALE GENOMIC DNA]</scope>
    <source>
        <strain evidence="2">J</strain>
    </source>
</reference>
<dbReference type="EMBL" id="CM004478">
    <property type="protein sequence ID" value="OCT72394.1"/>
    <property type="molecule type" value="Genomic_DNA"/>
</dbReference>
<evidence type="ECO:0008006" key="3">
    <source>
        <dbReference type="Google" id="ProtNLM"/>
    </source>
</evidence>
<gene>
    <name evidence="1" type="ORF">XELAEV_18035373mg</name>
</gene>
<name>A0A974HC17_XENLA</name>
<organism evidence="1 2">
    <name type="scientific">Xenopus laevis</name>
    <name type="common">African clawed frog</name>
    <dbReference type="NCBI Taxonomy" id="8355"/>
    <lineage>
        <taxon>Eukaryota</taxon>
        <taxon>Metazoa</taxon>
        <taxon>Chordata</taxon>
        <taxon>Craniata</taxon>
        <taxon>Vertebrata</taxon>
        <taxon>Euteleostomi</taxon>
        <taxon>Amphibia</taxon>
        <taxon>Batrachia</taxon>
        <taxon>Anura</taxon>
        <taxon>Pipoidea</taxon>
        <taxon>Pipidae</taxon>
        <taxon>Xenopodinae</taxon>
        <taxon>Xenopus</taxon>
        <taxon>Xenopus</taxon>
    </lineage>
</organism>
<proteinExistence type="predicted"/>
<evidence type="ECO:0000313" key="1">
    <source>
        <dbReference type="EMBL" id="OCT72394.1"/>
    </source>
</evidence>
<dbReference type="AlphaFoldDB" id="A0A974HC17"/>
<dbReference type="CDD" id="cd10442">
    <property type="entry name" value="GIY-YIG_PLEs"/>
    <property type="match status" value="1"/>
</dbReference>
<sequence length="146" mass="16886">MFRCRGCAQCRFVLTGATFINPTTNREYIIRGHYSCDTSFAVYMLVCPCNLVCVGETTQKVRDRFSQHRSTVNTRNSVLPVSKHCIEKGHTAEDLKFRVIQQVPQPRRGGDRVLLLKKTEVPWIHRLKILSPLSLNKEFDHHLFIN</sequence>